<dbReference type="EMBL" id="SNXR01000013">
    <property type="protein sequence ID" value="TDP59486.1"/>
    <property type="molecule type" value="Genomic_DNA"/>
</dbReference>
<reference evidence="1 2" key="1">
    <citation type="submission" date="2019-03" db="EMBL/GenBank/DDBJ databases">
        <title>Genomic Encyclopedia of Archaeal and Bacterial Type Strains, Phase II (KMG-II): from individual species to whole genera.</title>
        <authorList>
            <person name="Goeker M."/>
        </authorList>
    </citation>
    <scope>NUCLEOTIDE SEQUENCE [LARGE SCALE GENOMIC DNA]</scope>
    <source>
        <strain evidence="1 2">DSM 25687</strain>
    </source>
</reference>
<sequence>MKKIVFLLFSTLILSCSSDENSGNSNQNGFTFNGTFYEVKTVFIIDENTADNNPSDISFSLVNKTVSEISSENDLSNIASLYFDFNAVNVEETTYTNILDYNATINANRINGNIDGGIEILSDNNIELQATNINITINSITTTTVNFSFSFTKTNGQTISGQYNGSYLTL</sequence>
<dbReference type="OrthoDB" id="1346821at2"/>
<proteinExistence type="predicted"/>
<dbReference type="AlphaFoldDB" id="A0A4R6QC07"/>
<keyword evidence="2" id="KW-1185">Reference proteome</keyword>
<name>A0A4R6QC07_9FLAO</name>
<organism evidence="1 2">
    <name type="scientific">Flavobacterium dankookense</name>
    <dbReference type="NCBI Taxonomy" id="706186"/>
    <lineage>
        <taxon>Bacteria</taxon>
        <taxon>Pseudomonadati</taxon>
        <taxon>Bacteroidota</taxon>
        <taxon>Flavobacteriia</taxon>
        <taxon>Flavobacteriales</taxon>
        <taxon>Flavobacteriaceae</taxon>
        <taxon>Flavobacterium</taxon>
    </lineage>
</organism>
<dbReference type="RefSeq" id="WP_133533015.1">
    <property type="nucleotide sequence ID" value="NZ_SNXR01000013.1"/>
</dbReference>
<evidence type="ECO:0000313" key="2">
    <source>
        <dbReference type="Proteomes" id="UP000295260"/>
    </source>
</evidence>
<dbReference type="Proteomes" id="UP000295260">
    <property type="component" value="Unassembled WGS sequence"/>
</dbReference>
<gene>
    <name evidence="1" type="ORF">BC748_1738</name>
</gene>
<evidence type="ECO:0000313" key="1">
    <source>
        <dbReference type="EMBL" id="TDP59486.1"/>
    </source>
</evidence>
<dbReference type="PROSITE" id="PS51257">
    <property type="entry name" value="PROKAR_LIPOPROTEIN"/>
    <property type="match status" value="1"/>
</dbReference>
<protein>
    <submittedName>
        <fullName evidence="1">Uncharacterized protein</fullName>
    </submittedName>
</protein>
<accession>A0A4R6QC07</accession>
<comment type="caution">
    <text evidence="1">The sequence shown here is derived from an EMBL/GenBank/DDBJ whole genome shotgun (WGS) entry which is preliminary data.</text>
</comment>